<dbReference type="STRING" id="882082.SaccyDRAFT_4969"/>
<sequence>MLCQASQGSDRCRRGSAGYPSPVEFIFTALMVLVVVASVWFSAYVVYRLYSDN</sequence>
<keyword evidence="1" id="KW-1133">Transmembrane helix</keyword>
<protein>
    <submittedName>
        <fullName evidence="2">Uncharacterized protein</fullName>
    </submittedName>
</protein>
<keyword evidence="1" id="KW-0812">Transmembrane</keyword>
<evidence type="ECO:0000313" key="3">
    <source>
        <dbReference type="Proteomes" id="UP000002791"/>
    </source>
</evidence>
<reference evidence="2 3" key="1">
    <citation type="submission" date="2011-11" db="EMBL/GenBank/DDBJ databases">
        <title>The Noncontiguous Finished sequence of Saccharomonospora cyanea NA-134.</title>
        <authorList>
            <consortium name="US DOE Joint Genome Institute"/>
            <person name="Lucas S."/>
            <person name="Han J."/>
            <person name="Lapidus A."/>
            <person name="Cheng J.-F."/>
            <person name="Goodwin L."/>
            <person name="Pitluck S."/>
            <person name="Peters L."/>
            <person name="Ovchinnikova G."/>
            <person name="Lu M."/>
            <person name="Detter J.C."/>
            <person name="Han C."/>
            <person name="Tapia R."/>
            <person name="Land M."/>
            <person name="Hauser L."/>
            <person name="Kyrpides N."/>
            <person name="Ivanova N."/>
            <person name="Pagani I."/>
            <person name="Brambilla E.-M."/>
            <person name="Klenk H.-P."/>
            <person name="Woyke T."/>
        </authorList>
    </citation>
    <scope>NUCLEOTIDE SEQUENCE [LARGE SCALE GENOMIC DNA]</scope>
    <source>
        <strain evidence="2 3">NA-134</strain>
    </source>
</reference>
<evidence type="ECO:0000256" key="1">
    <source>
        <dbReference type="SAM" id="Phobius"/>
    </source>
</evidence>
<feature type="transmembrane region" description="Helical" evidence="1">
    <location>
        <begin position="25"/>
        <end position="47"/>
    </location>
</feature>
<keyword evidence="1" id="KW-0472">Membrane</keyword>
<dbReference type="AlphaFoldDB" id="H5XP51"/>
<dbReference type="EMBL" id="CM001440">
    <property type="protein sequence ID" value="EHR63764.1"/>
    <property type="molecule type" value="Genomic_DNA"/>
</dbReference>
<name>H5XP51_9PSEU</name>
<evidence type="ECO:0000313" key="2">
    <source>
        <dbReference type="EMBL" id="EHR63764.1"/>
    </source>
</evidence>
<proteinExistence type="predicted"/>
<dbReference type="HOGENOM" id="CLU_3065958_0_0_11"/>
<keyword evidence="3" id="KW-1185">Reference proteome</keyword>
<gene>
    <name evidence="2" type="ORF">SaccyDRAFT_4969</name>
</gene>
<organism evidence="2 3">
    <name type="scientific">Saccharomonospora cyanea NA-134</name>
    <dbReference type="NCBI Taxonomy" id="882082"/>
    <lineage>
        <taxon>Bacteria</taxon>
        <taxon>Bacillati</taxon>
        <taxon>Actinomycetota</taxon>
        <taxon>Actinomycetes</taxon>
        <taxon>Pseudonocardiales</taxon>
        <taxon>Pseudonocardiaceae</taxon>
        <taxon>Saccharomonospora</taxon>
    </lineage>
</organism>
<dbReference type="Proteomes" id="UP000002791">
    <property type="component" value="Chromosome"/>
</dbReference>
<accession>H5XP51</accession>